<keyword evidence="4" id="KW-0106">Calcium</keyword>
<dbReference type="SUPFAM" id="SSF53649">
    <property type="entry name" value="Alkaline phosphatase-like"/>
    <property type="match status" value="1"/>
</dbReference>
<dbReference type="RefSeq" id="WP_102715372.1">
    <property type="nucleotide sequence ID" value="NZ_PJKA01000013.1"/>
</dbReference>
<keyword evidence="2" id="KW-0479">Metal-binding</keyword>
<evidence type="ECO:0000256" key="1">
    <source>
        <dbReference type="ARBA" id="ARBA00008779"/>
    </source>
</evidence>
<evidence type="ECO:0000256" key="2">
    <source>
        <dbReference type="ARBA" id="ARBA00022723"/>
    </source>
</evidence>
<gene>
    <name evidence="7" type="ORF">CXU22_10840</name>
</gene>
<evidence type="ECO:0000256" key="3">
    <source>
        <dbReference type="ARBA" id="ARBA00022801"/>
    </source>
</evidence>
<keyword evidence="5" id="KW-0732">Signal</keyword>
<dbReference type="PANTHER" id="PTHR42693:SF33">
    <property type="entry name" value="ARYLSULFATASE"/>
    <property type="match status" value="1"/>
</dbReference>
<feature type="domain" description="Sulfatase N-terminal" evidence="6">
    <location>
        <begin position="29"/>
        <end position="345"/>
    </location>
</feature>
<evidence type="ECO:0000313" key="8">
    <source>
        <dbReference type="Proteomes" id="UP000236000"/>
    </source>
</evidence>
<keyword evidence="3" id="KW-0378">Hydrolase</keyword>
<dbReference type="Pfam" id="PF00884">
    <property type="entry name" value="Sulfatase"/>
    <property type="match status" value="1"/>
</dbReference>
<dbReference type="Proteomes" id="UP000236000">
    <property type="component" value="Unassembled WGS sequence"/>
</dbReference>
<proteinExistence type="inferred from homology"/>
<dbReference type="InterPro" id="IPR000917">
    <property type="entry name" value="Sulfatase_N"/>
</dbReference>
<dbReference type="InterPro" id="IPR024607">
    <property type="entry name" value="Sulfatase_CS"/>
</dbReference>
<dbReference type="PROSITE" id="PS00523">
    <property type="entry name" value="SULFATASE_1"/>
    <property type="match status" value="1"/>
</dbReference>
<dbReference type="EMBL" id="PJKA01000013">
    <property type="protein sequence ID" value="PNC17121.1"/>
    <property type="molecule type" value="Genomic_DNA"/>
</dbReference>
<evidence type="ECO:0000259" key="6">
    <source>
        <dbReference type="Pfam" id="PF00884"/>
    </source>
</evidence>
<dbReference type="InterPro" id="IPR050738">
    <property type="entry name" value="Sulfatase"/>
</dbReference>
<feature type="chain" id="PRO_5014977081" evidence="5">
    <location>
        <begin position="22"/>
        <end position="465"/>
    </location>
</feature>
<dbReference type="PANTHER" id="PTHR42693">
    <property type="entry name" value="ARYLSULFATASE FAMILY MEMBER"/>
    <property type="match status" value="1"/>
</dbReference>
<dbReference type="AlphaFoldDB" id="A0A2N8HB79"/>
<dbReference type="GO" id="GO:0046872">
    <property type="term" value="F:metal ion binding"/>
    <property type="evidence" value="ECO:0007669"/>
    <property type="project" value="UniProtKB-KW"/>
</dbReference>
<dbReference type="OrthoDB" id="9803751at2"/>
<dbReference type="Gene3D" id="3.40.720.10">
    <property type="entry name" value="Alkaline Phosphatase, subunit A"/>
    <property type="match status" value="1"/>
</dbReference>
<evidence type="ECO:0000313" key="7">
    <source>
        <dbReference type="EMBL" id="PNC17121.1"/>
    </source>
</evidence>
<accession>A0A2N8HB79</accession>
<reference evidence="7 8" key="1">
    <citation type="journal article" date="2017" name="BMC Genomics">
        <title>Genome sequencing of 39 Akkermansia muciniphila isolates reveals its population structure, genomic and functional diverisity, and global distribution in mammalian gut microbiotas.</title>
        <authorList>
            <person name="Guo X."/>
            <person name="Li S."/>
            <person name="Zhang J."/>
            <person name="Wu F."/>
            <person name="Li X."/>
            <person name="Wu D."/>
            <person name="Zhang M."/>
            <person name="Ou Z."/>
            <person name="Jie Z."/>
            <person name="Yan Q."/>
            <person name="Li P."/>
            <person name="Yi J."/>
            <person name="Peng Y."/>
        </authorList>
    </citation>
    <scope>NUCLEOTIDE SEQUENCE [LARGE SCALE GENOMIC DNA]</scope>
    <source>
        <strain evidence="7 8">GP24</strain>
    </source>
</reference>
<comment type="caution">
    <text evidence="7">The sequence shown here is derived from an EMBL/GenBank/DDBJ whole genome shotgun (WGS) entry which is preliminary data.</text>
</comment>
<dbReference type="GO" id="GO:0004065">
    <property type="term" value="F:arylsulfatase activity"/>
    <property type="evidence" value="ECO:0007669"/>
    <property type="project" value="TreeGrafter"/>
</dbReference>
<comment type="similarity">
    <text evidence="1">Belongs to the sulfatase family.</text>
</comment>
<name>A0A2N8HB79_9BACT</name>
<feature type="signal peptide" evidence="5">
    <location>
        <begin position="1"/>
        <end position="21"/>
    </location>
</feature>
<evidence type="ECO:0000256" key="5">
    <source>
        <dbReference type="SAM" id="SignalP"/>
    </source>
</evidence>
<sequence length="465" mass="52029">MMKKPHLLLILCSLLCGVAGAQGRPSTPPNMIVILADDLGYGDLGCTGSKQIKTPSLDRLAKEGVFCSRAYVTAPMCSPSRMGLLTGRFPKRYGITTNPNIQVDYLPESHYGLPQTEKLIPEYLKPCGYRSAVFGKWHLGHTQGYTPPERGFTRWWGFLGGSRSYFPVKKEAEGLNPSMIVSNFTDKTGITYLTDDITDRAVEFLQESKKDKKPFFMFVSYNAPHWPNEAKPEDIAKFKNVQDRERRIYCAMVYAMDKGIGRILDALKKDGLEKDTIVVFLSDNGGAPEAVSCNAPFRGAKRQHFEGGVRVPFIIRYPADKRLAPGSVCKQPVSTVDLLPALLKANGRQIPKKLDGMDILELVGNKKAPVPRTFFWCTDYTSAVLDGDMKYLLVADRAPQFYSVTDDPQEQKDLYFSRHGDADSLARKLGTYLTTTPACRFPDSISWSAKLMREYDKTTPDKQPE</sequence>
<protein>
    <submittedName>
        <fullName evidence="7">Sulfatase</fullName>
    </submittedName>
</protein>
<dbReference type="InterPro" id="IPR017850">
    <property type="entry name" value="Alkaline_phosphatase_core_sf"/>
</dbReference>
<organism evidence="7 8">
    <name type="scientific">Akkermansia muciniphila</name>
    <dbReference type="NCBI Taxonomy" id="239935"/>
    <lineage>
        <taxon>Bacteria</taxon>
        <taxon>Pseudomonadati</taxon>
        <taxon>Verrucomicrobiota</taxon>
        <taxon>Verrucomicrobiia</taxon>
        <taxon>Verrucomicrobiales</taxon>
        <taxon>Akkermansiaceae</taxon>
        <taxon>Akkermansia</taxon>
    </lineage>
</organism>
<evidence type="ECO:0000256" key="4">
    <source>
        <dbReference type="ARBA" id="ARBA00022837"/>
    </source>
</evidence>